<evidence type="ECO:0000313" key="5">
    <source>
        <dbReference type="EMBL" id="MFD1314803.1"/>
    </source>
</evidence>
<dbReference type="InterPro" id="IPR036388">
    <property type="entry name" value="WH-like_DNA-bd_sf"/>
</dbReference>
<dbReference type="Pfam" id="PF25873">
    <property type="entry name" value="WHD_MalT"/>
    <property type="match status" value="1"/>
</dbReference>
<dbReference type="InterPro" id="IPR016032">
    <property type="entry name" value="Sig_transdc_resp-reg_C-effctor"/>
</dbReference>
<dbReference type="SUPFAM" id="SSF52540">
    <property type="entry name" value="P-loop containing nucleoside triphosphate hydrolases"/>
    <property type="match status" value="1"/>
</dbReference>
<dbReference type="PROSITE" id="PS50043">
    <property type="entry name" value="HTH_LUXR_2"/>
    <property type="match status" value="1"/>
</dbReference>
<sequence>MIQRTRLVKPKMHDGYVERKRLFKLIGDNWQRPFHQIVAPAGYGKSSLMSLWLDRINDSYSWLTIDDEFNDLRIFLSYFGEFLNSNKKSLGSELSEIARSHQLPEISFLKQKVLQAISHSEPSHVFVIDDYHLIQNEDIHSLMNAIIKNFSSELKLVILSRSYVNLNFYKAEVYDQLNSIDLNDLKFLSGEIQLLSSEVFRMPVDNKTAQHIYDATEGWIIPIRLILKAYNQGIAPIEMIDGMRLQSTKMTDYLLEEVLNFESNDIQELVMVVSLLERFNLEIICLIVSSDCEKTPNEKALVMNQIKEFISRSLFIITMDQSGTWYRFHELVARFLKIRSTQFLSTKRRNEIIKTISNYLEKQKFFEEALRLNLKYDNYTPAIEILVRNRDRYLNFNRFDIIEKWLDIFPPAIVGQEPELLLMKMYLCELSSDFDCIKLYSERLKKLISQSKYSSELSDKYWAEYHCLTSVVAVYHGALDKGLEKMTLAMNLATRDQTYVLGFCLIFKTLVLTSSGRQREARLLLKSNRNEISHKDPILLSQNLVARAFVEYMSGQLKALKYEASAILKLAIPNNYYAIFTMANYYAAISDYFQNKLEKIQEYLDPPLNHKYKSRPGWILHIFYLKGMYLAAECRDDELLKCIEEMKEYDHTLSHLDFSNDIRIMQCELYILMGNIKKAWNISLKTDFQKKGVTHRYFCPRLTQIKILIFKGGSKFLKIAGKLILEFENESRIPQSQILILQIRSLKILLIAKQGDIYGAIDLLKTLLTETKKENIIRLYSDLGEEMRKLLNQINDPGQLESHLFQILKSFYEKDNFIKLKKQKARSQEIFQFFNSLSAGELKVLELMSQGMRNKEIADDMHYSVGTVKTYLYNIYKKIEVNNRTNAILLYKDYKNSSS</sequence>
<keyword evidence="6" id="KW-1185">Reference proteome</keyword>
<evidence type="ECO:0000259" key="4">
    <source>
        <dbReference type="PROSITE" id="PS50043"/>
    </source>
</evidence>
<dbReference type="PROSITE" id="PS00622">
    <property type="entry name" value="HTH_LUXR_1"/>
    <property type="match status" value="1"/>
</dbReference>
<feature type="domain" description="HTH luxR-type" evidence="4">
    <location>
        <begin position="830"/>
        <end position="895"/>
    </location>
</feature>
<dbReference type="SUPFAM" id="SSF46894">
    <property type="entry name" value="C-terminal effector domain of the bipartite response regulators"/>
    <property type="match status" value="1"/>
</dbReference>
<keyword evidence="2" id="KW-0238">DNA-binding</keyword>
<reference evidence="6" key="1">
    <citation type="journal article" date="2019" name="Int. J. Syst. Evol. Microbiol.">
        <title>The Global Catalogue of Microorganisms (GCM) 10K type strain sequencing project: providing services to taxonomists for standard genome sequencing and annotation.</title>
        <authorList>
            <consortium name="The Broad Institute Genomics Platform"/>
            <consortium name="The Broad Institute Genome Sequencing Center for Infectious Disease"/>
            <person name="Wu L."/>
            <person name="Ma J."/>
        </authorList>
    </citation>
    <scope>NUCLEOTIDE SEQUENCE [LARGE SCALE GENOMIC DNA]</scope>
    <source>
        <strain evidence="6">CCUG 61485</strain>
    </source>
</reference>
<dbReference type="PRINTS" id="PR00038">
    <property type="entry name" value="HTHLUXR"/>
</dbReference>
<evidence type="ECO:0000256" key="2">
    <source>
        <dbReference type="ARBA" id="ARBA00023125"/>
    </source>
</evidence>
<protein>
    <submittedName>
        <fullName evidence="5">LuxR C-terminal-related transcriptional regulator</fullName>
    </submittedName>
</protein>
<dbReference type="PANTHER" id="PTHR44688:SF16">
    <property type="entry name" value="DNA-BINDING TRANSCRIPTIONAL ACTIVATOR DEVR_DOSR"/>
    <property type="match status" value="1"/>
</dbReference>
<gene>
    <name evidence="5" type="ORF">ACFQ39_04180</name>
</gene>
<comment type="caution">
    <text evidence="5">The sequence shown here is derived from an EMBL/GenBank/DDBJ whole genome shotgun (WGS) entry which is preliminary data.</text>
</comment>
<dbReference type="RefSeq" id="WP_377176729.1">
    <property type="nucleotide sequence ID" value="NZ_JBHTMY010000002.1"/>
</dbReference>
<dbReference type="InterPro" id="IPR000792">
    <property type="entry name" value="Tscrpt_reg_LuxR_C"/>
</dbReference>
<accession>A0ABW3Y2Q3</accession>
<dbReference type="PANTHER" id="PTHR44688">
    <property type="entry name" value="DNA-BINDING TRANSCRIPTIONAL ACTIVATOR DEVR_DOSR"/>
    <property type="match status" value="1"/>
</dbReference>
<dbReference type="Gene3D" id="1.10.10.10">
    <property type="entry name" value="Winged helix-like DNA-binding domain superfamily/Winged helix DNA-binding domain"/>
    <property type="match status" value="1"/>
</dbReference>
<evidence type="ECO:0000256" key="1">
    <source>
        <dbReference type="ARBA" id="ARBA00023015"/>
    </source>
</evidence>
<organism evidence="5 6">
    <name type="scientific">Namhaeicola litoreus</name>
    <dbReference type="NCBI Taxonomy" id="1052145"/>
    <lineage>
        <taxon>Bacteria</taxon>
        <taxon>Pseudomonadati</taxon>
        <taxon>Bacteroidota</taxon>
        <taxon>Flavobacteriia</taxon>
        <taxon>Flavobacteriales</taxon>
        <taxon>Flavobacteriaceae</taxon>
        <taxon>Namhaeicola</taxon>
    </lineage>
</organism>
<evidence type="ECO:0000256" key="3">
    <source>
        <dbReference type="ARBA" id="ARBA00023163"/>
    </source>
</evidence>
<dbReference type="InterPro" id="IPR027417">
    <property type="entry name" value="P-loop_NTPase"/>
</dbReference>
<dbReference type="Proteomes" id="UP001597201">
    <property type="component" value="Unassembled WGS sequence"/>
</dbReference>
<dbReference type="InterPro" id="IPR059106">
    <property type="entry name" value="WHD_MalT"/>
</dbReference>
<evidence type="ECO:0000313" key="6">
    <source>
        <dbReference type="Proteomes" id="UP001597201"/>
    </source>
</evidence>
<dbReference type="Pfam" id="PF00196">
    <property type="entry name" value="GerE"/>
    <property type="match status" value="1"/>
</dbReference>
<name>A0ABW3Y2Q3_9FLAO</name>
<dbReference type="SMART" id="SM00421">
    <property type="entry name" value="HTH_LUXR"/>
    <property type="match status" value="1"/>
</dbReference>
<dbReference type="Gene3D" id="1.25.40.10">
    <property type="entry name" value="Tetratricopeptide repeat domain"/>
    <property type="match status" value="1"/>
</dbReference>
<keyword evidence="1" id="KW-0805">Transcription regulation</keyword>
<keyword evidence="3" id="KW-0804">Transcription</keyword>
<dbReference type="CDD" id="cd06170">
    <property type="entry name" value="LuxR_C_like"/>
    <property type="match status" value="1"/>
</dbReference>
<dbReference type="InterPro" id="IPR011990">
    <property type="entry name" value="TPR-like_helical_dom_sf"/>
</dbReference>
<proteinExistence type="predicted"/>
<dbReference type="EMBL" id="JBHTMY010000002">
    <property type="protein sequence ID" value="MFD1314803.1"/>
    <property type="molecule type" value="Genomic_DNA"/>
</dbReference>